<dbReference type="Gene3D" id="3.30.1330.20">
    <property type="entry name" value="Tubulin/FtsZ, C-terminal domain"/>
    <property type="match status" value="1"/>
</dbReference>
<dbReference type="InterPro" id="IPR037103">
    <property type="entry name" value="Tubulin/FtsZ-like_C"/>
</dbReference>
<evidence type="ECO:0000259" key="8">
    <source>
        <dbReference type="SMART" id="SM00864"/>
    </source>
</evidence>
<dbReference type="PROSITE" id="PS01135">
    <property type="entry name" value="FTSZ_2"/>
    <property type="match status" value="1"/>
</dbReference>
<dbReference type="InterPro" id="IPR036525">
    <property type="entry name" value="Tubulin/FtsZ_GTPase_sf"/>
</dbReference>
<keyword evidence="5 7" id="KW-0132">Cell division</keyword>
<dbReference type="InterPro" id="IPR003008">
    <property type="entry name" value="Tubulin_FtsZ_GTPase"/>
</dbReference>
<feature type="binding site" evidence="5">
    <location>
        <position position="136"/>
    </location>
    <ligand>
        <name>GTP</name>
        <dbReference type="ChEBI" id="CHEBI:37565"/>
    </ligand>
</feature>
<evidence type="ECO:0000256" key="4">
    <source>
        <dbReference type="ARBA" id="ARBA00023210"/>
    </source>
</evidence>
<evidence type="ECO:0000256" key="1">
    <source>
        <dbReference type="ARBA" id="ARBA00009690"/>
    </source>
</evidence>
<keyword evidence="4 5" id="KW-0717">Septation</keyword>
<dbReference type="CDD" id="cd02201">
    <property type="entry name" value="FtsZ_type1"/>
    <property type="match status" value="1"/>
</dbReference>
<comment type="subcellular location">
    <subcellularLocation>
        <location evidence="5">Cytoplasm</location>
    </subcellularLocation>
    <text evidence="5">Assembles at midcell at the inner surface of the cytoplasmic membrane.</text>
</comment>
<feature type="domain" description="Tubulin/FtsZ GTPase" evidence="8">
    <location>
        <begin position="10"/>
        <end position="201"/>
    </location>
</feature>
<reference evidence="10" key="1">
    <citation type="submission" date="2023-07" db="EMBL/GenBank/DDBJ databases">
        <title>Genomic Encyclopedia of Type Strains, Phase IV (KMG-IV): sequencing the most valuable type-strain genomes for metagenomic binning, comparative biology and taxonomic classification.</title>
        <authorList>
            <person name="Goeker M."/>
        </authorList>
    </citation>
    <scope>NUCLEOTIDE SEQUENCE [LARGE SCALE GENOMIC DNA]</scope>
    <source>
        <strain evidence="10">DSM 22019</strain>
    </source>
</reference>
<dbReference type="HAMAP" id="MF_00909">
    <property type="entry name" value="FtsZ"/>
    <property type="match status" value="1"/>
</dbReference>
<comment type="similarity">
    <text evidence="1 5 7">Belongs to the FtsZ family.</text>
</comment>
<dbReference type="SUPFAM" id="SSF52490">
    <property type="entry name" value="Tubulin nucleotide-binding domain-like"/>
    <property type="match status" value="1"/>
</dbReference>
<sequence length="374" mass="39928">MENRFNQVAKIKVIGVGGGGNNAINRMYNENVQGVEFFVANTDAQVLQSSPVPNKIILGEQTTKGLGAGGNPEIGKAAALETEEEIKEALKGADLIFVAAGMGGGTGTGAAPVIARIAQELGSLVIAVVTKPFLFEGKHRMNNATSGLQELKKHVDSMIVISNNKLLEYIGGIPIQDSFKETDAILKQGVQTITDLIAVPAIINLDFADIKNVMAKKGDALFGIGIASGKEKATEAAKKAMSSSLLEASISGAQDIIVNITGGSTVSLNDAYDAVDVITQATNNKDLNIIFGMAINDELTENDEIIVTVIATGFNSANQQQEFVKKPASEYYRSTNIESIMDKNEEKEYEEILEDQSTTFATIDDEDDFPTFLK</sequence>
<dbReference type="NCBIfam" id="TIGR00065">
    <property type="entry name" value="ftsZ"/>
    <property type="match status" value="1"/>
</dbReference>
<proteinExistence type="inferred from homology"/>
<accession>A0ABU0NF59</accession>
<dbReference type="PANTHER" id="PTHR30314">
    <property type="entry name" value="CELL DIVISION PROTEIN FTSZ-RELATED"/>
    <property type="match status" value="1"/>
</dbReference>
<feature type="binding site" evidence="5">
    <location>
        <position position="183"/>
    </location>
    <ligand>
        <name>GTP</name>
        <dbReference type="ChEBI" id="CHEBI:37565"/>
    </ligand>
</feature>
<keyword evidence="11" id="KW-1185">Reference proteome</keyword>
<evidence type="ECO:0000256" key="5">
    <source>
        <dbReference type="HAMAP-Rule" id="MF_00909"/>
    </source>
</evidence>
<dbReference type="EMBL" id="JAUSWP010000008">
    <property type="protein sequence ID" value="MDQ0568076.1"/>
    <property type="molecule type" value="Genomic_DNA"/>
</dbReference>
<keyword evidence="3 5" id="KW-0342">GTP-binding</keyword>
<feature type="domain" description="Tubulin/FtsZ 2-layer sandwich" evidence="9">
    <location>
        <begin position="203"/>
        <end position="323"/>
    </location>
</feature>
<dbReference type="InterPro" id="IPR018316">
    <property type="entry name" value="Tubulin/FtsZ_2-layer-sand-dom"/>
</dbReference>
<dbReference type="InterPro" id="IPR008280">
    <property type="entry name" value="Tub_FtsZ_C"/>
</dbReference>
<dbReference type="PRINTS" id="PR00423">
    <property type="entry name" value="CELLDVISFTSZ"/>
</dbReference>
<evidence type="ECO:0000256" key="6">
    <source>
        <dbReference type="NCBIfam" id="TIGR00065"/>
    </source>
</evidence>
<dbReference type="Pfam" id="PF12327">
    <property type="entry name" value="FtsZ_C"/>
    <property type="match status" value="1"/>
</dbReference>
<dbReference type="GO" id="GO:0051301">
    <property type="term" value="P:cell division"/>
    <property type="evidence" value="ECO:0007669"/>
    <property type="project" value="UniProtKB-KW"/>
</dbReference>
<keyword evidence="5 7" id="KW-0131">Cell cycle</keyword>
<comment type="subunit">
    <text evidence="5">Homodimer. Polymerizes to form a dynamic ring structure in a strictly GTP-dependent manner. Interacts directly with several other division proteins.</text>
</comment>
<evidence type="ECO:0000256" key="7">
    <source>
        <dbReference type="RuleBase" id="RU000631"/>
    </source>
</evidence>
<organism evidence="10 11">
    <name type="scientific">Mycoplasma yeatsii</name>
    <dbReference type="NCBI Taxonomy" id="51365"/>
    <lineage>
        <taxon>Bacteria</taxon>
        <taxon>Bacillati</taxon>
        <taxon>Mycoplasmatota</taxon>
        <taxon>Mollicutes</taxon>
        <taxon>Mycoplasmataceae</taxon>
        <taxon>Mycoplasma</taxon>
    </lineage>
</organism>
<dbReference type="InterPro" id="IPR000158">
    <property type="entry name" value="Cell_div_FtsZ"/>
</dbReference>
<dbReference type="PANTHER" id="PTHR30314:SF3">
    <property type="entry name" value="MITOCHONDRIAL DIVISION PROTEIN FSZA"/>
    <property type="match status" value="1"/>
</dbReference>
<feature type="binding site" evidence="5">
    <location>
        <begin position="18"/>
        <end position="22"/>
    </location>
    <ligand>
        <name>GTP</name>
        <dbReference type="ChEBI" id="CHEBI:37565"/>
    </ligand>
</feature>
<dbReference type="Proteomes" id="UP001236620">
    <property type="component" value="Unassembled WGS sequence"/>
</dbReference>
<dbReference type="RefSeq" id="WP_004427751.1">
    <property type="nucleotide sequence ID" value="NZ_JAUSWP010000008.1"/>
</dbReference>
<dbReference type="Pfam" id="PF00091">
    <property type="entry name" value="Tubulin"/>
    <property type="match status" value="1"/>
</dbReference>
<gene>
    <name evidence="5" type="primary">ftsZ</name>
    <name evidence="10" type="ORF">J2Z63_000725</name>
</gene>
<keyword evidence="2 5" id="KW-0547">Nucleotide-binding</keyword>
<dbReference type="SMART" id="SM00864">
    <property type="entry name" value="Tubulin"/>
    <property type="match status" value="1"/>
</dbReference>
<dbReference type="Gene3D" id="3.40.50.1440">
    <property type="entry name" value="Tubulin/FtsZ, GTPase domain"/>
    <property type="match status" value="1"/>
</dbReference>
<dbReference type="PROSITE" id="PS01134">
    <property type="entry name" value="FTSZ_1"/>
    <property type="match status" value="1"/>
</dbReference>
<dbReference type="InterPro" id="IPR020805">
    <property type="entry name" value="Cell_div_FtsZ_CS"/>
</dbReference>
<evidence type="ECO:0000256" key="3">
    <source>
        <dbReference type="ARBA" id="ARBA00023134"/>
    </source>
</evidence>
<evidence type="ECO:0000259" key="9">
    <source>
        <dbReference type="SMART" id="SM00865"/>
    </source>
</evidence>
<dbReference type="SMART" id="SM00865">
    <property type="entry name" value="Tubulin_C"/>
    <property type="match status" value="1"/>
</dbReference>
<evidence type="ECO:0000313" key="10">
    <source>
        <dbReference type="EMBL" id="MDQ0568076.1"/>
    </source>
</evidence>
<evidence type="ECO:0000313" key="11">
    <source>
        <dbReference type="Proteomes" id="UP001236620"/>
    </source>
</evidence>
<comment type="function">
    <text evidence="5 7">Essential cell division protein that forms a contractile ring structure (Z ring) at the future cell division site. The regulation of the ring assembly controls the timing and the location of cell division. One of the functions of the FtsZ ring is to recruit other cell division proteins to the septum to produce a new cell wall between the dividing cells. Binds GTP and shows GTPase activity.</text>
</comment>
<comment type="caution">
    <text evidence="10">The sequence shown here is derived from an EMBL/GenBank/DDBJ whole genome shotgun (WGS) entry which is preliminary data.</text>
</comment>
<dbReference type="InterPro" id="IPR045061">
    <property type="entry name" value="FtsZ/CetZ"/>
</dbReference>
<dbReference type="SUPFAM" id="SSF55307">
    <property type="entry name" value="Tubulin C-terminal domain-like"/>
    <property type="match status" value="1"/>
</dbReference>
<keyword evidence="5" id="KW-0963">Cytoplasm</keyword>
<feature type="binding site" evidence="5">
    <location>
        <position position="140"/>
    </location>
    <ligand>
        <name>GTP</name>
        <dbReference type="ChEBI" id="CHEBI:37565"/>
    </ligand>
</feature>
<feature type="binding site" evidence="5">
    <location>
        <begin position="105"/>
        <end position="107"/>
    </location>
    <ligand>
        <name>GTP</name>
        <dbReference type="ChEBI" id="CHEBI:37565"/>
    </ligand>
</feature>
<protein>
    <recommendedName>
        <fullName evidence="5 6">Cell division protein FtsZ</fullName>
    </recommendedName>
</protein>
<name>A0ABU0NF59_9MOLU</name>
<evidence type="ECO:0000256" key="2">
    <source>
        <dbReference type="ARBA" id="ARBA00022741"/>
    </source>
</evidence>
<dbReference type="InterPro" id="IPR024757">
    <property type="entry name" value="FtsZ_C"/>
</dbReference>